<name>A0ABR9UZ30_9CHRO</name>
<gene>
    <name evidence="1" type="ORF">IQ230_25240</name>
</gene>
<accession>A0ABR9UZ30</accession>
<keyword evidence="2" id="KW-1185">Reference proteome</keyword>
<reference evidence="1 2" key="1">
    <citation type="submission" date="2020-10" db="EMBL/GenBank/DDBJ databases">
        <authorList>
            <person name="Castelo-Branco R."/>
            <person name="Eusebio N."/>
            <person name="Adriana R."/>
            <person name="Vieira A."/>
            <person name="Brugerolle De Fraissinette N."/>
            <person name="Rezende De Castro R."/>
            <person name="Schneider M.P."/>
            <person name="Vasconcelos V."/>
            <person name="Leao P.N."/>
        </authorList>
    </citation>
    <scope>NUCLEOTIDE SEQUENCE [LARGE SCALE GENOMIC DNA]</scope>
    <source>
        <strain evidence="1 2">LEGE 06123</strain>
    </source>
</reference>
<dbReference type="EMBL" id="JADEWN010000105">
    <property type="protein sequence ID" value="MBE9193572.1"/>
    <property type="molecule type" value="Genomic_DNA"/>
</dbReference>
<dbReference type="SUPFAM" id="SSF56784">
    <property type="entry name" value="HAD-like"/>
    <property type="match status" value="1"/>
</dbReference>
<dbReference type="InterPro" id="IPR023214">
    <property type="entry name" value="HAD_sf"/>
</dbReference>
<dbReference type="Proteomes" id="UP000651156">
    <property type="component" value="Unassembled WGS sequence"/>
</dbReference>
<proteinExistence type="predicted"/>
<evidence type="ECO:0000313" key="2">
    <source>
        <dbReference type="Proteomes" id="UP000651156"/>
    </source>
</evidence>
<dbReference type="InterPro" id="IPR036412">
    <property type="entry name" value="HAD-like_sf"/>
</dbReference>
<evidence type="ECO:0000313" key="1">
    <source>
        <dbReference type="EMBL" id="MBE9193572.1"/>
    </source>
</evidence>
<protein>
    <submittedName>
        <fullName evidence="1">Uncharacterized protein</fullName>
    </submittedName>
</protein>
<comment type="caution">
    <text evidence="1">The sequence shown here is derived from an EMBL/GenBank/DDBJ whole genome shotgun (WGS) entry which is preliminary data.</text>
</comment>
<dbReference type="RefSeq" id="WP_193934947.1">
    <property type="nucleotide sequence ID" value="NZ_CAWPMZ010000006.1"/>
</dbReference>
<sequence length="116" mass="13303">MLTAVRERAIAEQEYTLQLLPQLLCIYLCPDFDCNYCRLVGRGYDAKPIHSGIGQRNLLRQFRKPQLGMLKAAMKNHCGLDCEKSCLYVGDAREDEEAARRASIEFSRQRCVARSF</sequence>
<organism evidence="1 2">
    <name type="scientific">Gloeocapsopsis crepidinum LEGE 06123</name>
    <dbReference type="NCBI Taxonomy" id="588587"/>
    <lineage>
        <taxon>Bacteria</taxon>
        <taxon>Bacillati</taxon>
        <taxon>Cyanobacteriota</taxon>
        <taxon>Cyanophyceae</taxon>
        <taxon>Oscillatoriophycideae</taxon>
        <taxon>Chroococcales</taxon>
        <taxon>Chroococcaceae</taxon>
        <taxon>Gloeocapsopsis</taxon>
    </lineage>
</organism>
<dbReference type="Gene3D" id="3.40.50.1000">
    <property type="entry name" value="HAD superfamily/HAD-like"/>
    <property type="match status" value="1"/>
</dbReference>